<feature type="compositionally biased region" description="Basic and acidic residues" evidence="2">
    <location>
        <begin position="224"/>
        <end position="233"/>
    </location>
</feature>
<comment type="caution">
    <text evidence="3">The sequence shown here is derived from an EMBL/GenBank/DDBJ whole genome shotgun (WGS) entry which is preliminary data.</text>
</comment>
<evidence type="ECO:0000256" key="2">
    <source>
        <dbReference type="SAM" id="MobiDB-lite"/>
    </source>
</evidence>
<proteinExistence type="predicted"/>
<feature type="region of interest" description="Disordered" evidence="2">
    <location>
        <begin position="203"/>
        <end position="233"/>
    </location>
</feature>
<gene>
    <name evidence="3" type="ORF">CK203_030387</name>
</gene>
<organism evidence="3 4">
    <name type="scientific">Vitis vinifera</name>
    <name type="common">Grape</name>
    <dbReference type="NCBI Taxonomy" id="29760"/>
    <lineage>
        <taxon>Eukaryota</taxon>
        <taxon>Viridiplantae</taxon>
        <taxon>Streptophyta</taxon>
        <taxon>Embryophyta</taxon>
        <taxon>Tracheophyta</taxon>
        <taxon>Spermatophyta</taxon>
        <taxon>Magnoliopsida</taxon>
        <taxon>eudicotyledons</taxon>
        <taxon>Gunneridae</taxon>
        <taxon>Pentapetalae</taxon>
        <taxon>rosids</taxon>
        <taxon>Vitales</taxon>
        <taxon>Vitaceae</taxon>
        <taxon>Viteae</taxon>
        <taxon>Vitis</taxon>
    </lineage>
</organism>
<feature type="region of interest" description="Disordered" evidence="2">
    <location>
        <begin position="1"/>
        <end position="109"/>
    </location>
</feature>
<evidence type="ECO:0000313" key="4">
    <source>
        <dbReference type="Proteomes" id="UP000288805"/>
    </source>
</evidence>
<evidence type="ECO:0000313" key="3">
    <source>
        <dbReference type="EMBL" id="RVX00705.1"/>
    </source>
</evidence>
<evidence type="ECO:0000256" key="1">
    <source>
        <dbReference type="SAM" id="Coils"/>
    </source>
</evidence>
<reference evidence="3 4" key="1">
    <citation type="journal article" date="2018" name="PLoS Genet.">
        <title>Population sequencing reveals clonal diversity and ancestral inbreeding in the grapevine cultivar Chardonnay.</title>
        <authorList>
            <person name="Roach M.J."/>
            <person name="Johnson D.L."/>
            <person name="Bohlmann J."/>
            <person name="van Vuuren H.J."/>
            <person name="Jones S.J."/>
            <person name="Pretorius I.S."/>
            <person name="Schmidt S.A."/>
            <person name="Borneman A.R."/>
        </authorList>
    </citation>
    <scope>NUCLEOTIDE SEQUENCE [LARGE SCALE GENOMIC DNA]</scope>
    <source>
        <strain evidence="4">cv. Chardonnay</strain>
        <tissue evidence="3">Leaf</tissue>
    </source>
</reference>
<feature type="coiled-coil region" evidence="1">
    <location>
        <begin position="310"/>
        <end position="344"/>
    </location>
</feature>
<dbReference type="EMBL" id="QGNW01000080">
    <property type="protein sequence ID" value="RVX00705.1"/>
    <property type="molecule type" value="Genomic_DNA"/>
</dbReference>
<accession>A0A438IW63</accession>
<sequence length="538" mass="59399">MRGAVKRFSPRRISARLPKSPSRTFSTYYRGGCPKGGGRRTFCSQRPPILYGGARGGRLGTPNTSQPTGGKEARGNLAEGTRSPAPSGLCAPSSDSFERIPGQNESGPSMPAAKRLTLLAGGRHFSGSAPHSPPGRGTQPGFLALTRCLLRPLRCKKRGLKGRVCPIVSQVPLHLYRWTGCEEVSSCSRFKVRHQRGGFRIVFGKPSKSAAHPPRRLSGGASDGDSREDPSDRCLSRMRVRRRHPASPLSAMQTWEKMLKQIPSGSNVALPSAKMFEVAEMRGERYSRHGSTTRSFFRPAADYRYMKAFVSQRMSDEEELRSRLEQAEANLSTARRASEESVEALKRRVGAEFAAQREELETEYQKQVDEMYFFGYRCYMKKNGIKRDISSIPSGEEESCAASLPNESLSFYWLHSKGGVEGFHLSRVFKTFLSTDDPNLKIRGIPTSVGMTAFVPYARANGVFPVDLLGVAFLEPSTLFPLVAKCGCLQGSLEASHLLYKPWGGSFEASCDTLPHLSSRRPHLVFCPEPLNLLLELP</sequence>
<name>A0A438IW63_VITVI</name>
<dbReference type="Proteomes" id="UP000288805">
    <property type="component" value="Unassembled WGS sequence"/>
</dbReference>
<feature type="compositionally biased region" description="Basic residues" evidence="2">
    <location>
        <begin position="1"/>
        <end position="14"/>
    </location>
</feature>
<dbReference type="AlphaFoldDB" id="A0A438IW63"/>
<protein>
    <submittedName>
        <fullName evidence="3">Uncharacterized protein</fullName>
    </submittedName>
</protein>
<keyword evidence="1" id="KW-0175">Coiled coil</keyword>